<dbReference type="Pfam" id="PF18962">
    <property type="entry name" value="Por_Secre_tail"/>
    <property type="match status" value="1"/>
</dbReference>
<proteinExistence type="predicted"/>
<gene>
    <name evidence="5" type="ORF">RC62_776</name>
</gene>
<organism evidence="5 6">
    <name type="scientific">Flavobacterium aquidurense</name>
    <dbReference type="NCBI Taxonomy" id="362413"/>
    <lineage>
        <taxon>Bacteria</taxon>
        <taxon>Pseudomonadati</taxon>
        <taxon>Bacteroidota</taxon>
        <taxon>Flavobacteriia</taxon>
        <taxon>Flavobacteriales</taxon>
        <taxon>Flavobacteriaceae</taxon>
        <taxon>Flavobacterium</taxon>
    </lineage>
</organism>
<dbReference type="Proteomes" id="UP000050443">
    <property type="component" value="Unassembled WGS sequence"/>
</dbReference>
<accession>A0A0N8VMR9</accession>
<feature type="chain" id="PRO_5006033324" evidence="2">
    <location>
        <begin position="22"/>
        <end position="1199"/>
    </location>
</feature>
<dbReference type="AlphaFoldDB" id="A0A0N8VMR9"/>
<dbReference type="Pfam" id="PF24595">
    <property type="entry name" value="DUF7619"/>
    <property type="match status" value="1"/>
</dbReference>
<dbReference type="OrthoDB" id="9805017at2"/>
<dbReference type="InterPro" id="IPR055353">
    <property type="entry name" value="DUF7619"/>
</dbReference>
<dbReference type="STRING" id="362413.RC62_776"/>
<feature type="signal peptide" evidence="2">
    <location>
        <begin position="1"/>
        <end position="21"/>
    </location>
</feature>
<dbReference type="PATRIC" id="fig|362413.3.peg.757"/>
<dbReference type="Pfam" id="PF17164">
    <property type="entry name" value="DUF5122"/>
    <property type="match status" value="12"/>
</dbReference>
<evidence type="ECO:0000313" key="6">
    <source>
        <dbReference type="Proteomes" id="UP000050443"/>
    </source>
</evidence>
<sequence length="1199" mass="132201">MKKLYFLIPFFFIFNGYSQNAADRDPSFNSEFKVPLGNYYVREEVFKSRIQRDGKIILLKSAPNSDEPVLIRLDNNILDKSFNLGTGFNNSVRDFEIQSDGKIIVSGYFTTYNKENVKSIVRLNIDGSLDKSFTLSSLVTINGGSDTRSNIELQPDGKIVATGVYGSQKGIIRLNSDGSLDTTFKADVNFFIDSSRFCLQPDGKIIATGEALSDTGKAYRKIVRLNANGSLDVDITPKIPEIYTHYNIASQPDGKILITANLKDENNIYTNRIIRLNNDCSLDTTFKSDKFIVYGSPSITKIVVQPDGKIIMSGFFTYESLKQRYITRLNSDGTQDTTFKIGTGANYIVQDFALFDSGKILVGGSFDLFNGLTVGKVLVLNSDGTKDSTFNNQFVGFDSGNVSVVTVLPNEKIMVSGKFYAYNGISNPGFIRLNNDGTQDQSLTFGGLKSFASSSSPFDNISSIVAQTDGKFVIGGEFTVYNSITTNRIVRLNYDGTRDNSFVIGAGFNSRVEKLILLPDGKVVVGGTFTSYKGVSCPGLVRLNSDGSLDSTFKSSWIGTSEGQIIFINDIYSLPDGKILVAGYFKNNVSFVRLNSDGSKDNTFVFNTPIAQYSQNFVVQKDNKFLVTLWNGSPSILRLNPDGSPDNTFKYVVTPATADYGLSIAGIQLDDKVLISGYKINSSDVIFFRLNLDGSLDDTFNFIYSKNSNYDEQNPKVVSQSDGKLLYYGGFTKYKGIPIGGLTRLLGQDYKFVQGQNRLDLDKNGCDLNDVPFKNLKMNIQSGTSTSSLITNTTGNYTMTFLKGTHTITPVLENPSYFNISPASYTVDFPAEASPRISDFCITANGVHADLEVSILPLTVARPGFDAKYKIVYSNKGNQPLSGTISLNFDDTITDFIESYPAVSSQLVNNLKWNFTNLNPTETKEITFVLNVNSPMENPPVNGGAILKYLAEISSSQTDETPANNKFVFDQVVVNSFDPNDKTCIEGDKISKTKIGDYVHYIIRFENTGTYAAQNITVKDVIDLTKYDINSLYPLSGSHLFSTEITDNNKVDFKFENINLPFDDANNDGYLAFKIKTKSTLVEGDSFGGSANIFFDYNSAITTNVPTTTIEQALGVKDFSFGQYFVVYPNPVNDVLNITTKEDIQLSSIQIYNVLGQLIRVIPNAKNVENIDVSGLNSGNYFIKIVSDKGNSSTKFIKK</sequence>
<evidence type="ECO:0000256" key="2">
    <source>
        <dbReference type="SAM" id="SignalP"/>
    </source>
</evidence>
<dbReference type="EMBL" id="JRLF01000011">
    <property type="protein sequence ID" value="KQB40092.1"/>
    <property type="molecule type" value="Genomic_DNA"/>
</dbReference>
<protein>
    <submittedName>
        <fullName evidence="5">Internalin-related protein</fullName>
    </submittedName>
</protein>
<feature type="domain" description="DUF7619" evidence="4">
    <location>
        <begin position="978"/>
        <end position="1109"/>
    </location>
</feature>
<evidence type="ECO:0000313" key="5">
    <source>
        <dbReference type="EMBL" id="KQB40092.1"/>
    </source>
</evidence>
<reference evidence="5 6" key="1">
    <citation type="submission" date="2014-09" db="EMBL/GenBank/DDBJ databases">
        <title>Genome sequence of Flavobacterium aquidurense RC62.</title>
        <authorList>
            <person name="Kim J.F."/>
            <person name="Kwak M.-J."/>
        </authorList>
    </citation>
    <scope>NUCLEOTIDE SEQUENCE [LARGE SCALE GENOMIC DNA]</scope>
    <source>
        <strain evidence="5 6">RC62</strain>
    </source>
</reference>
<keyword evidence="1 2" id="KW-0732">Signal</keyword>
<dbReference type="InterPro" id="IPR047589">
    <property type="entry name" value="DUF11_rpt"/>
</dbReference>
<dbReference type="SUPFAM" id="SSF63829">
    <property type="entry name" value="Calcium-dependent phosphotriesterase"/>
    <property type="match status" value="1"/>
</dbReference>
<dbReference type="RefSeq" id="WP_055095385.1">
    <property type="nucleotide sequence ID" value="NZ_JRLF01000011.1"/>
</dbReference>
<dbReference type="NCBIfam" id="TIGR01451">
    <property type="entry name" value="B_ant_repeat"/>
    <property type="match status" value="1"/>
</dbReference>
<dbReference type="InterPro" id="IPR026444">
    <property type="entry name" value="Secre_tail"/>
</dbReference>
<feature type="domain" description="Secretion system C-terminal sorting" evidence="3">
    <location>
        <begin position="1127"/>
        <end position="1197"/>
    </location>
</feature>
<dbReference type="InterPro" id="IPR013431">
    <property type="entry name" value="Delta_60_rpt"/>
</dbReference>
<dbReference type="SUPFAM" id="SSF101898">
    <property type="entry name" value="NHL repeat"/>
    <property type="match status" value="1"/>
</dbReference>
<name>A0A0N8VMR9_9FLAO</name>
<evidence type="ECO:0000256" key="1">
    <source>
        <dbReference type="ARBA" id="ARBA00022729"/>
    </source>
</evidence>
<dbReference type="NCBIfam" id="TIGR02608">
    <property type="entry name" value="delta_60_rpt"/>
    <property type="match status" value="12"/>
</dbReference>
<dbReference type="NCBIfam" id="TIGR04183">
    <property type="entry name" value="Por_Secre_tail"/>
    <property type="match status" value="1"/>
</dbReference>
<evidence type="ECO:0000259" key="4">
    <source>
        <dbReference type="Pfam" id="PF24595"/>
    </source>
</evidence>
<comment type="caution">
    <text evidence="5">The sequence shown here is derived from an EMBL/GenBank/DDBJ whole genome shotgun (WGS) entry which is preliminary data.</text>
</comment>
<dbReference type="Gene3D" id="2.80.10.50">
    <property type="match status" value="6"/>
</dbReference>
<evidence type="ECO:0000259" key="3">
    <source>
        <dbReference type="Pfam" id="PF18962"/>
    </source>
</evidence>